<evidence type="ECO:0000313" key="2">
    <source>
        <dbReference type="Proteomes" id="UP000002215"/>
    </source>
</evidence>
<dbReference type="AlphaFoldDB" id="A0A979G5Q5"/>
<reference evidence="1 2" key="2">
    <citation type="journal article" date="2010" name="Stand. Genomic Sci.">
        <title>Complete genome sequence of Chitinophaga pinensis type strain (UQM 2034).</title>
        <authorList>
            <person name="Glavina Del Rio T."/>
            <person name="Abt B."/>
            <person name="Spring S."/>
            <person name="Lapidus A."/>
            <person name="Nolan M."/>
            <person name="Tice H."/>
            <person name="Copeland A."/>
            <person name="Cheng J.F."/>
            <person name="Chen F."/>
            <person name="Bruce D."/>
            <person name="Goodwin L."/>
            <person name="Pitluck S."/>
            <person name="Ivanova N."/>
            <person name="Mavromatis K."/>
            <person name="Mikhailova N."/>
            <person name="Pati A."/>
            <person name="Chen A."/>
            <person name="Palaniappan K."/>
            <person name="Land M."/>
            <person name="Hauser L."/>
            <person name="Chang Y.J."/>
            <person name="Jeffries C.D."/>
            <person name="Chain P."/>
            <person name="Saunders E."/>
            <person name="Detter J.C."/>
            <person name="Brettin T."/>
            <person name="Rohde M."/>
            <person name="Goker M."/>
            <person name="Bristow J."/>
            <person name="Eisen J.A."/>
            <person name="Markowitz V."/>
            <person name="Hugenholtz P."/>
            <person name="Kyrpides N.C."/>
            <person name="Klenk H.P."/>
            <person name="Lucas S."/>
        </authorList>
    </citation>
    <scope>NUCLEOTIDE SEQUENCE [LARGE SCALE GENOMIC DNA]</scope>
    <source>
        <strain evidence="2">ATCC 43595 / DSM 2588 / LMG 13176 / NBRC 15968 / NCIMB 11800 / UQM 2034</strain>
    </source>
</reference>
<accession>A0A979G5Q5</accession>
<dbReference type="KEGG" id="cpi:Cpin_3840"/>
<evidence type="ECO:0008006" key="3">
    <source>
        <dbReference type="Google" id="ProtNLM"/>
    </source>
</evidence>
<dbReference type="Proteomes" id="UP000002215">
    <property type="component" value="Chromosome"/>
</dbReference>
<dbReference type="OrthoDB" id="9944714at2"/>
<proteinExistence type="predicted"/>
<name>A0A979G5Q5_CHIPD</name>
<sequence>MTQTAHDMAVQYCSTLSDETATKAIGDAFVAGFQAAQPKWIPVTEQLPEELVPFLALIPEEDNEVAICLYEKREGFYLSYESEFTPTVEFWCPIPESLLNFKP</sequence>
<organism evidence="1 2">
    <name type="scientific">Chitinophaga pinensis (strain ATCC 43595 / DSM 2588 / LMG 13176 / NBRC 15968 / NCIMB 11800 / UQM 2034)</name>
    <dbReference type="NCBI Taxonomy" id="485918"/>
    <lineage>
        <taxon>Bacteria</taxon>
        <taxon>Pseudomonadati</taxon>
        <taxon>Bacteroidota</taxon>
        <taxon>Chitinophagia</taxon>
        <taxon>Chitinophagales</taxon>
        <taxon>Chitinophagaceae</taxon>
        <taxon>Chitinophaga</taxon>
    </lineage>
</organism>
<dbReference type="RefSeq" id="WP_012791475.1">
    <property type="nucleotide sequence ID" value="NC_013132.1"/>
</dbReference>
<reference evidence="2" key="1">
    <citation type="submission" date="2009-08" db="EMBL/GenBank/DDBJ databases">
        <title>The complete genome of Chitinophaga pinensis DSM 2588.</title>
        <authorList>
            <consortium name="US DOE Joint Genome Institute (JGI-PGF)"/>
            <person name="Lucas S."/>
            <person name="Copeland A."/>
            <person name="Lapidus A."/>
            <person name="Glavina del Rio T."/>
            <person name="Dalin E."/>
            <person name="Tice H."/>
            <person name="Bruce D."/>
            <person name="Goodwin L."/>
            <person name="Pitluck S."/>
            <person name="Kyrpides N."/>
            <person name="Mavromatis K."/>
            <person name="Ivanova N."/>
            <person name="Mikhailova N."/>
            <person name="Sims D."/>
            <person name="Meinche L."/>
            <person name="Brettin T."/>
            <person name="Detter J.C."/>
            <person name="Han C."/>
            <person name="Larimer F."/>
            <person name="Land M."/>
            <person name="Hauser L."/>
            <person name="Markowitz V."/>
            <person name="Cheng J.-F."/>
            <person name="Hugenholtz P."/>
            <person name="Woyke T."/>
            <person name="Wu D."/>
            <person name="Spring S."/>
            <person name="Klenk H.-P."/>
            <person name="Eisen J.A."/>
        </authorList>
    </citation>
    <scope>NUCLEOTIDE SEQUENCE [LARGE SCALE GENOMIC DNA]</scope>
    <source>
        <strain evidence="2">ATCC 43595 / DSM 2588 / LMG 13176 / NBRC 15968 / NCIMB 11800 / UQM 2034</strain>
    </source>
</reference>
<dbReference type="EMBL" id="CP001699">
    <property type="protein sequence ID" value="ACU61302.1"/>
    <property type="molecule type" value="Genomic_DNA"/>
</dbReference>
<gene>
    <name evidence="1" type="ordered locus">Cpin_3840</name>
</gene>
<evidence type="ECO:0000313" key="1">
    <source>
        <dbReference type="EMBL" id="ACU61302.1"/>
    </source>
</evidence>
<protein>
    <recommendedName>
        <fullName evidence="3">DUF551 domain-containing protein</fullName>
    </recommendedName>
</protein>